<organism evidence="1 2">
    <name type="scientific">Merismopedia glauca CCAP 1448/3</name>
    <dbReference type="NCBI Taxonomy" id="1296344"/>
    <lineage>
        <taxon>Bacteria</taxon>
        <taxon>Bacillati</taxon>
        <taxon>Cyanobacteriota</taxon>
        <taxon>Cyanophyceae</taxon>
        <taxon>Synechococcales</taxon>
        <taxon>Merismopediaceae</taxon>
        <taxon>Merismopedia</taxon>
    </lineage>
</organism>
<dbReference type="Proteomes" id="UP000238762">
    <property type="component" value="Unassembled WGS sequence"/>
</dbReference>
<sequence length="129" mass="15300">MIAIQTVEAHGIPVTEYRHEPETDQLITIEFRPDHQKYDYPQPEFVFQETVAMRGQYDEYCSKHLDLSEHLDYFTVSALELAEHRVNGKLQSPPSWLYGIRYTRGTRELMWFEAEDLISQRDIESSIEF</sequence>
<dbReference type="AlphaFoldDB" id="A0A2T1BZH3"/>
<keyword evidence="2" id="KW-1185">Reference proteome</keyword>
<proteinExistence type="predicted"/>
<evidence type="ECO:0000313" key="1">
    <source>
        <dbReference type="EMBL" id="PSB01401.1"/>
    </source>
</evidence>
<dbReference type="RefSeq" id="WP_106290154.1">
    <property type="nucleotide sequence ID" value="NZ_CAWNTC010000141.1"/>
</dbReference>
<protein>
    <submittedName>
        <fullName evidence="1">Uncharacterized protein</fullName>
    </submittedName>
</protein>
<accession>A0A2T1BZH3</accession>
<reference evidence="1 2" key="2">
    <citation type="submission" date="2018-03" db="EMBL/GenBank/DDBJ databases">
        <title>The ancient ancestry and fast evolution of plastids.</title>
        <authorList>
            <person name="Moore K.R."/>
            <person name="Magnabosco C."/>
            <person name="Momper L."/>
            <person name="Gold D.A."/>
            <person name="Bosak T."/>
            <person name="Fournier G.P."/>
        </authorList>
    </citation>
    <scope>NUCLEOTIDE SEQUENCE [LARGE SCALE GENOMIC DNA]</scope>
    <source>
        <strain evidence="1 2">CCAP 1448/3</strain>
    </source>
</reference>
<gene>
    <name evidence="1" type="ORF">C7B64_18605</name>
</gene>
<dbReference type="EMBL" id="PVWJ01000110">
    <property type="protein sequence ID" value="PSB01401.1"/>
    <property type="molecule type" value="Genomic_DNA"/>
</dbReference>
<comment type="caution">
    <text evidence="1">The sequence shown here is derived from an EMBL/GenBank/DDBJ whole genome shotgun (WGS) entry which is preliminary data.</text>
</comment>
<reference evidence="1 2" key="1">
    <citation type="submission" date="2018-02" db="EMBL/GenBank/DDBJ databases">
        <authorList>
            <person name="Cohen D.B."/>
            <person name="Kent A.D."/>
        </authorList>
    </citation>
    <scope>NUCLEOTIDE SEQUENCE [LARGE SCALE GENOMIC DNA]</scope>
    <source>
        <strain evidence="1 2">CCAP 1448/3</strain>
    </source>
</reference>
<evidence type="ECO:0000313" key="2">
    <source>
        <dbReference type="Proteomes" id="UP000238762"/>
    </source>
</evidence>
<name>A0A2T1BZH3_9CYAN</name>